<dbReference type="InterPro" id="IPR029052">
    <property type="entry name" value="Metallo-depent_PP-like"/>
</dbReference>
<evidence type="ECO:0008006" key="7">
    <source>
        <dbReference type="Google" id="ProtNLM"/>
    </source>
</evidence>
<sequence>MKRFQKPYTLLLLALVLPVLLYPAKRLTIVHINDTHGQIEPIKAKDGREYGGFARVAYVVDSLRNEAEENNNPLLFLHAGDALQGPPISNMSKGKLDFELLNRMDLDAMVAGNHEFDFGQDNLESLESEAEFELLSANVLDEAGNFLFERYIESKAGRNSVLLVGLTTPATPSGTHPENVKGLVFTSPDTAMADNIQLLEYGEEDLIIALTHQGVYYDSLLALKVPEIDLIVGGHSHTVLEQPREINNALVVQAGASTLYVGKFDAKVKRGEITDWEYELILLADSIPEDTGIAKRIAAESKLVDEKIAQPLGKTEVSLVPGFCDKRDELSLGNLLARLIKEETGADFAFTNAGGVRASIHPGDVSLKNILTALPFNNTIVTMELTAEQVRQVLSTDIAHGPHSGGTLHLAGITYETENDSVVNINIEGNLLDESRTYRIATNNFLAAGGDGYEVLKQGCDFCDTGTAVNAVLASYVERKGTITGR</sequence>
<dbReference type="SUPFAM" id="SSF55816">
    <property type="entry name" value="5'-nucleotidase (syn. UDP-sugar hydrolase), C-terminal domain"/>
    <property type="match status" value="1"/>
</dbReference>
<dbReference type="Proteomes" id="UP000630660">
    <property type="component" value="Unassembled WGS sequence"/>
</dbReference>
<dbReference type="SUPFAM" id="SSF56300">
    <property type="entry name" value="Metallo-dependent phosphatases"/>
    <property type="match status" value="1"/>
</dbReference>
<dbReference type="InterPro" id="IPR006179">
    <property type="entry name" value="5_nucleotidase/apyrase"/>
</dbReference>
<keyword evidence="1" id="KW-0732">Signal</keyword>
<accession>A0A9D5K8J8</accession>
<evidence type="ECO:0000313" key="5">
    <source>
        <dbReference type="EMBL" id="MBD3364298.1"/>
    </source>
</evidence>
<dbReference type="InterPro" id="IPR006146">
    <property type="entry name" value="5'-Nucleotdase_CS"/>
</dbReference>
<dbReference type="PRINTS" id="PR01607">
    <property type="entry name" value="APYRASEFAMLY"/>
</dbReference>
<name>A0A9D5K8J8_UNCW3</name>
<dbReference type="AlphaFoldDB" id="A0A9D5K8J8"/>
<dbReference type="PANTHER" id="PTHR11575">
    <property type="entry name" value="5'-NUCLEOTIDASE-RELATED"/>
    <property type="match status" value="1"/>
</dbReference>
<dbReference type="GO" id="GO:0030288">
    <property type="term" value="C:outer membrane-bounded periplasmic space"/>
    <property type="evidence" value="ECO:0007669"/>
    <property type="project" value="TreeGrafter"/>
</dbReference>
<evidence type="ECO:0000259" key="3">
    <source>
        <dbReference type="Pfam" id="PF00149"/>
    </source>
</evidence>
<comment type="caution">
    <text evidence="5">The sequence shown here is derived from an EMBL/GenBank/DDBJ whole genome shotgun (WGS) entry which is preliminary data.</text>
</comment>
<dbReference type="GO" id="GO:0000166">
    <property type="term" value="F:nucleotide binding"/>
    <property type="evidence" value="ECO:0007669"/>
    <property type="project" value="UniProtKB-KW"/>
</dbReference>
<keyword evidence="2" id="KW-0378">Hydrolase</keyword>
<gene>
    <name evidence="5" type="ORF">GF359_03690</name>
</gene>
<dbReference type="InterPro" id="IPR036907">
    <property type="entry name" value="5'-Nucleotdase_C_sf"/>
</dbReference>
<dbReference type="InterPro" id="IPR008334">
    <property type="entry name" value="5'-Nucleotdase_C"/>
</dbReference>
<dbReference type="Gene3D" id="3.90.780.10">
    <property type="entry name" value="5'-Nucleotidase, C-terminal domain"/>
    <property type="match status" value="1"/>
</dbReference>
<feature type="domain" description="5'-Nucleotidase C-terminal" evidence="4">
    <location>
        <begin position="326"/>
        <end position="458"/>
    </location>
</feature>
<dbReference type="GO" id="GO:0009166">
    <property type="term" value="P:nucleotide catabolic process"/>
    <property type="evidence" value="ECO:0007669"/>
    <property type="project" value="InterPro"/>
</dbReference>
<comment type="similarity">
    <text evidence="2">Belongs to the 5'-nucleotidase family.</text>
</comment>
<organism evidence="5 6">
    <name type="scientific">candidate division WOR-3 bacterium</name>
    <dbReference type="NCBI Taxonomy" id="2052148"/>
    <lineage>
        <taxon>Bacteria</taxon>
        <taxon>Bacteria division WOR-3</taxon>
    </lineage>
</organism>
<dbReference type="PANTHER" id="PTHR11575:SF24">
    <property type="entry name" value="5'-NUCLEOTIDASE"/>
    <property type="match status" value="1"/>
</dbReference>
<keyword evidence="2" id="KW-0547">Nucleotide-binding</keyword>
<reference evidence="5" key="1">
    <citation type="submission" date="2019-11" db="EMBL/GenBank/DDBJ databases">
        <title>Microbial mats filling the niche in hypersaline microbial mats.</title>
        <authorList>
            <person name="Wong H.L."/>
            <person name="Macleod F.I."/>
            <person name="White R.A. III"/>
            <person name="Burns B.P."/>
        </authorList>
    </citation>
    <scope>NUCLEOTIDE SEQUENCE</scope>
    <source>
        <strain evidence="5">Bin_327</strain>
    </source>
</reference>
<dbReference type="EMBL" id="WJKJ01000116">
    <property type="protein sequence ID" value="MBD3364298.1"/>
    <property type="molecule type" value="Genomic_DNA"/>
</dbReference>
<proteinExistence type="inferred from homology"/>
<dbReference type="CDD" id="cd00845">
    <property type="entry name" value="MPP_UshA_N_like"/>
    <property type="match status" value="1"/>
</dbReference>
<evidence type="ECO:0000259" key="4">
    <source>
        <dbReference type="Pfam" id="PF02872"/>
    </source>
</evidence>
<feature type="domain" description="Calcineurin-like phosphoesterase" evidence="3">
    <location>
        <begin position="28"/>
        <end position="238"/>
    </location>
</feature>
<dbReference type="Pfam" id="PF00149">
    <property type="entry name" value="Metallophos"/>
    <property type="match status" value="1"/>
</dbReference>
<dbReference type="GO" id="GO:0046872">
    <property type="term" value="F:metal ion binding"/>
    <property type="evidence" value="ECO:0007669"/>
    <property type="project" value="InterPro"/>
</dbReference>
<protein>
    <recommendedName>
        <fullName evidence="7">Bifunctional metallophosphatase/5'-nucleotidase</fullName>
    </recommendedName>
</protein>
<dbReference type="PROSITE" id="PS00785">
    <property type="entry name" value="5_NUCLEOTIDASE_1"/>
    <property type="match status" value="1"/>
</dbReference>
<dbReference type="Gene3D" id="3.60.21.10">
    <property type="match status" value="1"/>
</dbReference>
<dbReference type="InterPro" id="IPR004843">
    <property type="entry name" value="Calcineurin-like_PHP"/>
</dbReference>
<evidence type="ECO:0000256" key="2">
    <source>
        <dbReference type="RuleBase" id="RU362119"/>
    </source>
</evidence>
<evidence type="ECO:0000313" key="6">
    <source>
        <dbReference type="Proteomes" id="UP000630660"/>
    </source>
</evidence>
<dbReference type="GO" id="GO:0016788">
    <property type="term" value="F:hydrolase activity, acting on ester bonds"/>
    <property type="evidence" value="ECO:0007669"/>
    <property type="project" value="InterPro"/>
</dbReference>
<dbReference type="Pfam" id="PF02872">
    <property type="entry name" value="5_nucleotid_C"/>
    <property type="match status" value="1"/>
</dbReference>
<evidence type="ECO:0000256" key="1">
    <source>
        <dbReference type="ARBA" id="ARBA00022729"/>
    </source>
</evidence>